<organism evidence="4 5">
    <name type="scientific">Tripterygium wilfordii</name>
    <name type="common">Thunder God vine</name>
    <dbReference type="NCBI Taxonomy" id="458696"/>
    <lineage>
        <taxon>Eukaryota</taxon>
        <taxon>Viridiplantae</taxon>
        <taxon>Streptophyta</taxon>
        <taxon>Embryophyta</taxon>
        <taxon>Tracheophyta</taxon>
        <taxon>Spermatophyta</taxon>
        <taxon>Magnoliopsida</taxon>
        <taxon>eudicotyledons</taxon>
        <taxon>Gunneridae</taxon>
        <taxon>Pentapetalae</taxon>
        <taxon>rosids</taxon>
        <taxon>fabids</taxon>
        <taxon>Celastrales</taxon>
        <taxon>Celastraceae</taxon>
        <taxon>Tripterygium</taxon>
    </lineage>
</organism>
<evidence type="ECO:0000256" key="2">
    <source>
        <dbReference type="ARBA" id="ARBA00023121"/>
    </source>
</evidence>
<dbReference type="PANTHER" id="PTHR23310:SF122">
    <property type="entry name" value="ACYL-COA-BINDING DOMAIN-CONTAINING PROTEIN 3"/>
    <property type="match status" value="1"/>
</dbReference>
<evidence type="ECO:0000313" key="5">
    <source>
        <dbReference type="Proteomes" id="UP000593562"/>
    </source>
</evidence>
<dbReference type="InParanoid" id="A0A7J7CZD5"/>
<feature type="domain" description="ACB" evidence="3">
    <location>
        <begin position="197"/>
        <end position="287"/>
    </location>
</feature>
<evidence type="ECO:0000259" key="3">
    <source>
        <dbReference type="PROSITE" id="PS51228"/>
    </source>
</evidence>
<dbReference type="FunCoup" id="A0A7J7CZD5">
    <property type="interactions" value="208"/>
</dbReference>
<dbReference type="GO" id="GO:0000062">
    <property type="term" value="F:fatty-acyl-CoA binding"/>
    <property type="evidence" value="ECO:0007669"/>
    <property type="project" value="InterPro"/>
</dbReference>
<dbReference type="PANTHER" id="PTHR23310">
    <property type="entry name" value="ACYL-COA-BINDING PROTEIN, ACBP"/>
    <property type="match status" value="1"/>
</dbReference>
<accession>A0A7J7CZD5</accession>
<evidence type="ECO:0000256" key="1">
    <source>
        <dbReference type="ARBA" id="ARBA00005567"/>
    </source>
</evidence>
<dbReference type="Gene3D" id="1.20.80.10">
    <property type="match status" value="1"/>
</dbReference>
<dbReference type="AlphaFoldDB" id="A0A7J7CZD5"/>
<dbReference type="InterPro" id="IPR000582">
    <property type="entry name" value="Acyl-CoA-binding_protein"/>
</dbReference>
<dbReference type="Pfam" id="PF00887">
    <property type="entry name" value="ACBP"/>
    <property type="match status" value="1"/>
</dbReference>
<sequence length="349" mass="38867">MELLQELFLTAFVAVFFSFLVAKLVSMAMAGDSFDDLNLKLSNKGVDEEVIMEEELQYNQKQQTVQCFGSGNKTEIMSEPVDKVDRFDAENLRLHQISESDEGVEEIETECSELPIIFSSEQATVDETGEIDLETDDVIGETIEVDATAIKLGHESVVIQTSEEAEVAESDKEGKDKEEKEIEIDDEDWEGIEKSELEKAFTAAAKFVETEEKVGRLAHLGSNVEMEMYGLHKIATEGTCREPQPMALKVSARAKWNAWQRLGSMSPEMAMEQYIEHLSEQVPGWIEDNLAHSSKETSEAGMGINISPKTNTFSAHQLEFPTERALEMKPCTEGGGTTGGSKMDNMVWV</sequence>
<protein>
    <submittedName>
        <fullName evidence="4">Putative Acyl-CoA-binding domain 3</fullName>
    </submittedName>
</protein>
<dbReference type="InterPro" id="IPR014352">
    <property type="entry name" value="FERM/acyl-CoA-bd_prot_sf"/>
</dbReference>
<gene>
    <name evidence="4" type="ORF">HS088_TW12G00660</name>
</gene>
<comment type="similarity">
    <text evidence="1">Belongs to the ACBP family.</text>
</comment>
<dbReference type="GO" id="GO:0006631">
    <property type="term" value="P:fatty acid metabolic process"/>
    <property type="evidence" value="ECO:0007669"/>
    <property type="project" value="TreeGrafter"/>
</dbReference>
<keyword evidence="2" id="KW-0446">Lipid-binding</keyword>
<name>A0A7J7CZD5_TRIWF</name>
<dbReference type="EMBL" id="JAAARO010000012">
    <property type="protein sequence ID" value="KAF5739454.1"/>
    <property type="molecule type" value="Genomic_DNA"/>
</dbReference>
<reference evidence="4 5" key="1">
    <citation type="journal article" date="2020" name="Nat. Commun.">
        <title>Genome of Tripterygium wilfordii and identification of cytochrome P450 involved in triptolide biosynthesis.</title>
        <authorList>
            <person name="Tu L."/>
            <person name="Su P."/>
            <person name="Zhang Z."/>
            <person name="Gao L."/>
            <person name="Wang J."/>
            <person name="Hu T."/>
            <person name="Zhou J."/>
            <person name="Zhang Y."/>
            <person name="Zhao Y."/>
            <person name="Liu Y."/>
            <person name="Song Y."/>
            <person name="Tong Y."/>
            <person name="Lu Y."/>
            <person name="Yang J."/>
            <person name="Xu C."/>
            <person name="Jia M."/>
            <person name="Peters R.J."/>
            <person name="Huang L."/>
            <person name="Gao W."/>
        </authorList>
    </citation>
    <scope>NUCLEOTIDE SEQUENCE [LARGE SCALE GENOMIC DNA]</scope>
    <source>
        <strain evidence="5">cv. XIE 37</strain>
        <tissue evidence="4">Leaf</tissue>
    </source>
</reference>
<dbReference type="PROSITE" id="PS51228">
    <property type="entry name" value="ACB_2"/>
    <property type="match status" value="1"/>
</dbReference>
<keyword evidence="5" id="KW-1185">Reference proteome</keyword>
<proteinExistence type="inferred from homology"/>
<evidence type="ECO:0000313" key="4">
    <source>
        <dbReference type="EMBL" id="KAF5739454.1"/>
    </source>
</evidence>
<comment type="caution">
    <text evidence="4">The sequence shown here is derived from an EMBL/GenBank/DDBJ whole genome shotgun (WGS) entry which is preliminary data.</text>
</comment>
<dbReference type="SUPFAM" id="SSF47027">
    <property type="entry name" value="Acyl-CoA binding protein"/>
    <property type="match status" value="1"/>
</dbReference>
<dbReference type="InterPro" id="IPR035984">
    <property type="entry name" value="Acyl-CoA-binding_sf"/>
</dbReference>
<dbReference type="Proteomes" id="UP000593562">
    <property type="component" value="Unassembled WGS sequence"/>
</dbReference>